<dbReference type="OrthoDB" id="1716297at2759"/>
<evidence type="ECO:0000256" key="2">
    <source>
        <dbReference type="ARBA" id="ARBA00022729"/>
    </source>
</evidence>
<dbReference type="SUPFAM" id="SSF54001">
    <property type="entry name" value="Cysteine proteinases"/>
    <property type="match status" value="1"/>
</dbReference>
<dbReference type="Gene3D" id="3.90.70.10">
    <property type="entry name" value="Cysteine proteinases"/>
    <property type="match status" value="1"/>
</dbReference>
<dbReference type="InterPro" id="IPR000668">
    <property type="entry name" value="Peptidase_C1A_C"/>
</dbReference>
<organism evidence="5 6">
    <name type="scientific">Eragrostis curvula</name>
    <name type="common">weeping love grass</name>
    <dbReference type="NCBI Taxonomy" id="38414"/>
    <lineage>
        <taxon>Eukaryota</taxon>
        <taxon>Viridiplantae</taxon>
        <taxon>Streptophyta</taxon>
        <taxon>Embryophyta</taxon>
        <taxon>Tracheophyta</taxon>
        <taxon>Spermatophyta</taxon>
        <taxon>Magnoliopsida</taxon>
        <taxon>Liliopsida</taxon>
        <taxon>Poales</taxon>
        <taxon>Poaceae</taxon>
        <taxon>PACMAD clade</taxon>
        <taxon>Chloridoideae</taxon>
        <taxon>Eragrostideae</taxon>
        <taxon>Eragrostidinae</taxon>
        <taxon>Eragrostis</taxon>
    </lineage>
</organism>
<feature type="domain" description="Peptidase C1A papain C-terminal" evidence="4">
    <location>
        <begin position="31"/>
        <end position="201"/>
    </location>
</feature>
<dbReference type="InterPro" id="IPR038765">
    <property type="entry name" value="Papain-like_cys_pep_sf"/>
</dbReference>
<evidence type="ECO:0000313" key="5">
    <source>
        <dbReference type="EMBL" id="TVU29686.1"/>
    </source>
</evidence>
<name>A0A5J9V1A0_9POAL</name>
<dbReference type="Gramene" id="TVU29686">
    <property type="protein sequence ID" value="TVU29686"/>
    <property type="gene ID" value="EJB05_21264"/>
</dbReference>
<feature type="region of interest" description="Disordered" evidence="3">
    <location>
        <begin position="1"/>
        <end position="23"/>
    </location>
</feature>
<evidence type="ECO:0000313" key="6">
    <source>
        <dbReference type="Proteomes" id="UP000324897"/>
    </source>
</evidence>
<evidence type="ECO:0000256" key="1">
    <source>
        <dbReference type="ARBA" id="ARBA00008455"/>
    </source>
</evidence>
<dbReference type="PANTHER" id="PTHR12411">
    <property type="entry name" value="CYSTEINE PROTEASE FAMILY C1-RELATED"/>
    <property type="match status" value="1"/>
</dbReference>
<keyword evidence="2" id="KW-0732">Signal</keyword>
<evidence type="ECO:0000256" key="3">
    <source>
        <dbReference type="SAM" id="MobiDB-lite"/>
    </source>
</evidence>
<reference evidence="5 6" key="1">
    <citation type="journal article" date="2019" name="Sci. Rep.">
        <title>A high-quality genome of Eragrostis curvula grass provides insights into Poaceae evolution and supports new strategies to enhance forage quality.</title>
        <authorList>
            <person name="Carballo J."/>
            <person name="Santos B.A.C.M."/>
            <person name="Zappacosta D."/>
            <person name="Garbus I."/>
            <person name="Selva J.P."/>
            <person name="Gallo C.A."/>
            <person name="Diaz A."/>
            <person name="Albertini E."/>
            <person name="Caccamo M."/>
            <person name="Echenique V."/>
        </authorList>
    </citation>
    <scope>NUCLEOTIDE SEQUENCE [LARGE SCALE GENOMIC DNA]</scope>
    <source>
        <strain evidence="6">cv. Victoria</strain>
        <tissue evidence="5">Leaf</tissue>
    </source>
</reference>
<evidence type="ECO:0000259" key="4">
    <source>
        <dbReference type="SMART" id="SM00645"/>
    </source>
</evidence>
<sequence>MDWPKEGAVSPVKNQGPADGSPLREFGADGLPIAVDWRKEGAVSPVTNQGPLGSCWAHCARAGIESVNYLVTGERTLLSTQQLVDCNCMANDGIRLGTVRGAFDYVIRNGGLVEASKYPSVGGQNVCRRFRPVVACFQSRAFVDLYRLRENTTEEYLKWAVSKQPICVMILADEEIIDYKGGYDFYLAAYICYQVRSTYSV</sequence>
<dbReference type="AlphaFoldDB" id="A0A5J9V1A0"/>
<comment type="caution">
    <text evidence="5">The sequence shown here is derived from an EMBL/GenBank/DDBJ whole genome shotgun (WGS) entry which is preliminary data.</text>
</comment>
<dbReference type="PROSITE" id="PS00139">
    <property type="entry name" value="THIOL_PROTEASE_CYS"/>
    <property type="match status" value="1"/>
</dbReference>
<keyword evidence="6" id="KW-1185">Reference proteome</keyword>
<dbReference type="InterPro" id="IPR013128">
    <property type="entry name" value="Peptidase_C1A"/>
</dbReference>
<dbReference type="Proteomes" id="UP000324897">
    <property type="component" value="Chromosome 1"/>
</dbReference>
<accession>A0A5J9V1A0</accession>
<protein>
    <recommendedName>
        <fullName evidence="4">Peptidase C1A papain C-terminal domain-containing protein</fullName>
    </recommendedName>
</protein>
<dbReference type="SMART" id="SM00645">
    <property type="entry name" value="Pept_C1"/>
    <property type="match status" value="1"/>
</dbReference>
<dbReference type="EMBL" id="RWGY01000011">
    <property type="protein sequence ID" value="TVU29686.1"/>
    <property type="molecule type" value="Genomic_DNA"/>
</dbReference>
<dbReference type="GO" id="GO:0008234">
    <property type="term" value="F:cysteine-type peptidase activity"/>
    <property type="evidence" value="ECO:0007669"/>
    <property type="project" value="InterPro"/>
</dbReference>
<dbReference type="GO" id="GO:0006508">
    <property type="term" value="P:proteolysis"/>
    <property type="evidence" value="ECO:0007669"/>
    <property type="project" value="InterPro"/>
</dbReference>
<dbReference type="Pfam" id="PF00112">
    <property type="entry name" value="Peptidase_C1"/>
    <property type="match status" value="1"/>
</dbReference>
<proteinExistence type="inferred from homology"/>
<comment type="similarity">
    <text evidence="1">Belongs to the peptidase C1 family.</text>
</comment>
<dbReference type="InterPro" id="IPR000169">
    <property type="entry name" value="Pept_cys_AS"/>
</dbReference>
<gene>
    <name evidence="5" type="ORF">EJB05_21264</name>
</gene>